<keyword evidence="2" id="KW-1185">Reference proteome</keyword>
<comment type="caution">
    <text evidence="1">The sequence shown here is derived from an EMBL/GenBank/DDBJ whole genome shotgun (WGS) entry which is preliminary data.</text>
</comment>
<evidence type="ECO:0000313" key="2">
    <source>
        <dbReference type="Proteomes" id="UP000028302"/>
    </source>
</evidence>
<sequence length="181" mass="20341">MGRRYRGWRAWRLAVGGVLLVAVALWLGWPRPWLEIKHGTTLIAVYPGASGTRFSLRWMHSVEREDWIECYRVVGRKIDIAATRFKTFGAGVPAHAGRRTQLVNGWVVMSGIDRDVDPLTVQAAAAERYRFRYGDGLWHRLSYGRAEPILVFAIVRAPLIAVAGSRLATLWRGPDAASTRS</sequence>
<reference evidence="1 2" key="1">
    <citation type="submission" date="2013-03" db="EMBL/GenBank/DDBJ databases">
        <title>Salinisphaera hydrothermalis C41B8 Genome Sequencing.</title>
        <authorList>
            <person name="Li C."/>
            <person name="Lai Q."/>
            <person name="Shao Z."/>
        </authorList>
    </citation>
    <scope>NUCLEOTIDE SEQUENCE [LARGE SCALE GENOMIC DNA]</scope>
    <source>
        <strain evidence="1 2">C41B8</strain>
    </source>
</reference>
<evidence type="ECO:0008006" key="3">
    <source>
        <dbReference type="Google" id="ProtNLM"/>
    </source>
</evidence>
<dbReference type="Proteomes" id="UP000028302">
    <property type="component" value="Unassembled WGS sequence"/>
</dbReference>
<gene>
    <name evidence="1" type="ORF">C41B8_16139</name>
</gene>
<dbReference type="eggNOG" id="COG4729">
    <property type="taxonomic scope" value="Bacteria"/>
</dbReference>
<dbReference type="EMBL" id="APNK01000036">
    <property type="protein sequence ID" value="KEZ76215.1"/>
    <property type="molecule type" value="Genomic_DNA"/>
</dbReference>
<dbReference type="STRING" id="1304275.C41B8_16139"/>
<protein>
    <recommendedName>
        <fullName evidence="3">DUF1850 domain-containing protein</fullName>
    </recommendedName>
</protein>
<dbReference type="Pfam" id="PF08905">
    <property type="entry name" value="DUF1850"/>
    <property type="match status" value="1"/>
</dbReference>
<name>A0A084IHN1_SALHC</name>
<organism evidence="1 2">
    <name type="scientific">Salinisphaera hydrothermalis (strain C41B8)</name>
    <dbReference type="NCBI Taxonomy" id="1304275"/>
    <lineage>
        <taxon>Bacteria</taxon>
        <taxon>Pseudomonadati</taxon>
        <taxon>Pseudomonadota</taxon>
        <taxon>Gammaproteobacteria</taxon>
        <taxon>Salinisphaerales</taxon>
        <taxon>Salinisphaeraceae</taxon>
        <taxon>Salinisphaera</taxon>
    </lineage>
</organism>
<dbReference type="RefSeq" id="WP_037340542.1">
    <property type="nucleotide sequence ID" value="NZ_APNK01000036.1"/>
</dbReference>
<dbReference type="InterPro" id="IPR015001">
    <property type="entry name" value="DUF1850"/>
</dbReference>
<proteinExistence type="predicted"/>
<evidence type="ECO:0000313" key="1">
    <source>
        <dbReference type="EMBL" id="KEZ76215.1"/>
    </source>
</evidence>
<dbReference type="AlphaFoldDB" id="A0A084IHN1"/>
<accession>A0A084IHN1</accession>